<proteinExistence type="predicted"/>
<dbReference type="EMBL" id="MT141453">
    <property type="protein sequence ID" value="QJA61791.1"/>
    <property type="molecule type" value="Genomic_DNA"/>
</dbReference>
<gene>
    <name evidence="1" type="ORF">MM415B00892_0017</name>
</gene>
<reference evidence="1" key="1">
    <citation type="submission" date="2020-03" db="EMBL/GenBank/DDBJ databases">
        <title>The deep terrestrial virosphere.</title>
        <authorList>
            <person name="Holmfeldt K."/>
            <person name="Nilsson E."/>
            <person name="Simone D."/>
            <person name="Lopez-Fernandez M."/>
            <person name="Wu X."/>
            <person name="de Brujin I."/>
            <person name="Lundin D."/>
            <person name="Andersson A."/>
            <person name="Bertilsson S."/>
            <person name="Dopson M."/>
        </authorList>
    </citation>
    <scope>NUCLEOTIDE SEQUENCE</scope>
    <source>
        <strain evidence="1">MM415B00892</strain>
    </source>
</reference>
<name>A0A6M3IXS4_9ZZZZ</name>
<organism evidence="1">
    <name type="scientific">viral metagenome</name>
    <dbReference type="NCBI Taxonomy" id="1070528"/>
    <lineage>
        <taxon>unclassified sequences</taxon>
        <taxon>metagenomes</taxon>
        <taxon>organismal metagenomes</taxon>
    </lineage>
</organism>
<protein>
    <submittedName>
        <fullName evidence="1">Uncharacterized protein</fullName>
    </submittedName>
</protein>
<accession>A0A6M3IXS4</accession>
<dbReference type="AlphaFoldDB" id="A0A6M3IXS4"/>
<sequence length="82" mass="9510">MSKPVTPPKYDDVNKEYSKERNSLIPAAEAFANKYCGKGFVGDSEKEREVWNKKWSSTFIRRMNHLYSKIPRPCPTCGRLPE</sequence>
<evidence type="ECO:0000313" key="1">
    <source>
        <dbReference type="EMBL" id="QJA61791.1"/>
    </source>
</evidence>